<evidence type="ECO:0000313" key="2">
    <source>
        <dbReference type="Proteomes" id="UP000018948"/>
    </source>
</evidence>
<organism evidence="1 2">
    <name type="scientific">Phytophthora nicotianae P10297</name>
    <dbReference type="NCBI Taxonomy" id="1317064"/>
    <lineage>
        <taxon>Eukaryota</taxon>
        <taxon>Sar</taxon>
        <taxon>Stramenopiles</taxon>
        <taxon>Oomycota</taxon>
        <taxon>Peronosporomycetes</taxon>
        <taxon>Peronosporales</taxon>
        <taxon>Peronosporaceae</taxon>
        <taxon>Phytophthora</taxon>
    </lineage>
</organism>
<comment type="caution">
    <text evidence="1">The sequence shown here is derived from an EMBL/GenBank/DDBJ whole genome shotgun (WGS) entry which is preliminary data.</text>
</comment>
<reference evidence="1 2" key="1">
    <citation type="submission" date="2013-11" db="EMBL/GenBank/DDBJ databases">
        <title>The Genome Sequence of Phytophthora parasitica P10297.</title>
        <authorList>
            <consortium name="The Broad Institute Genomics Platform"/>
            <person name="Russ C."/>
            <person name="Tyler B."/>
            <person name="Panabieres F."/>
            <person name="Shan W."/>
            <person name="Tripathy S."/>
            <person name="Grunwald N."/>
            <person name="Machado M."/>
            <person name="Johnson C.S."/>
            <person name="Walker B."/>
            <person name="Young S.K."/>
            <person name="Zeng Q."/>
            <person name="Gargeya S."/>
            <person name="Fitzgerald M."/>
            <person name="Haas B."/>
            <person name="Abouelleil A."/>
            <person name="Allen A.W."/>
            <person name="Alvarado L."/>
            <person name="Arachchi H.M."/>
            <person name="Berlin A.M."/>
            <person name="Chapman S.B."/>
            <person name="Gainer-Dewar J."/>
            <person name="Goldberg J."/>
            <person name="Griggs A."/>
            <person name="Gujja S."/>
            <person name="Hansen M."/>
            <person name="Howarth C."/>
            <person name="Imamovic A."/>
            <person name="Ireland A."/>
            <person name="Larimer J."/>
            <person name="McCowan C."/>
            <person name="Murphy C."/>
            <person name="Pearson M."/>
            <person name="Poon T.W."/>
            <person name="Priest M."/>
            <person name="Roberts A."/>
            <person name="Saif S."/>
            <person name="Shea T."/>
            <person name="Sisk P."/>
            <person name="Sykes S."/>
            <person name="Wortman J."/>
            <person name="Nusbaum C."/>
            <person name="Birren B."/>
        </authorList>
    </citation>
    <scope>NUCLEOTIDE SEQUENCE [LARGE SCALE GENOMIC DNA]</scope>
    <source>
        <strain evidence="1 2">P10297</strain>
    </source>
</reference>
<evidence type="ECO:0000313" key="1">
    <source>
        <dbReference type="EMBL" id="ETP28278.1"/>
    </source>
</evidence>
<name>W2Y0X6_PHYNI</name>
<protein>
    <submittedName>
        <fullName evidence="1">Uncharacterized protein</fullName>
    </submittedName>
</protein>
<dbReference type="AlphaFoldDB" id="W2Y0X6"/>
<accession>W2Y0X6</accession>
<dbReference type="EMBL" id="ANIY01004906">
    <property type="protein sequence ID" value="ETP28278.1"/>
    <property type="molecule type" value="Genomic_DNA"/>
</dbReference>
<gene>
    <name evidence="1" type="ORF">F442_22432</name>
</gene>
<proteinExistence type="predicted"/>
<sequence>MVLFAESMPPRVGNKVVLKQLCGEDSLDDQARRFASTDVLVKVLPTIRLVE</sequence>
<dbReference type="Proteomes" id="UP000018948">
    <property type="component" value="Unassembled WGS sequence"/>
</dbReference>